<comment type="function">
    <text evidence="1">Involved in control of the biosynthesis of leucine.</text>
</comment>
<protein>
    <recommendedName>
        <fullName evidence="2">leu operon leader peptide</fullName>
    </recommendedName>
    <alternativeName>
        <fullName evidence="5">leu operon attenuator peptide</fullName>
    </alternativeName>
</protein>
<evidence type="ECO:0000313" key="6">
    <source>
        <dbReference type="EMBL" id="TBM22153.1"/>
    </source>
</evidence>
<name>A0A4Q9EFE4_9GAMM</name>
<evidence type="ECO:0000256" key="5">
    <source>
        <dbReference type="ARBA" id="ARBA00033057"/>
    </source>
</evidence>
<dbReference type="EMBL" id="SITD01000065">
    <property type="protein sequence ID" value="TBM22153.1"/>
    <property type="molecule type" value="Genomic_DNA"/>
</dbReference>
<organism evidence="6 7">
    <name type="scientific">Hafnia paralvei</name>
    <dbReference type="NCBI Taxonomy" id="546367"/>
    <lineage>
        <taxon>Bacteria</taxon>
        <taxon>Pseudomonadati</taxon>
        <taxon>Pseudomonadota</taxon>
        <taxon>Gammaproteobacteria</taxon>
        <taxon>Enterobacterales</taxon>
        <taxon>Hafniaceae</taxon>
        <taxon>Hafnia</taxon>
    </lineage>
</organism>
<proteinExistence type="predicted"/>
<gene>
    <name evidence="6" type="ORF">EYY89_18720</name>
</gene>
<dbReference type="Proteomes" id="UP000293380">
    <property type="component" value="Unassembled WGS sequence"/>
</dbReference>
<accession>A0A4Q9EFE4</accession>
<evidence type="ECO:0000256" key="2">
    <source>
        <dbReference type="ARBA" id="ARBA00014218"/>
    </source>
</evidence>
<keyword evidence="3" id="KW-0028">Amino-acid biosynthesis</keyword>
<sequence>MIKMTRLLGLLLLASNLRGEPVGGNQN</sequence>
<evidence type="ECO:0000256" key="3">
    <source>
        <dbReference type="ARBA" id="ARBA00022605"/>
    </source>
</evidence>
<evidence type="ECO:0000256" key="4">
    <source>
        <dbReference type="ARBA" id="ARBA00023304"/>
    </source>
</evidence>
<reference evidence="6 7" key="1">
    <citation type="submission" date="2019-02" db="EMBL/GenBank/DDBJ databases">
        <title>Comparative genomic analysis of the Hafnia genus genomes.</title>
        <authorList>
            <person name="Zhiqiu Y."/>
            <person name="Chao Y."/>
            <person name="Yuhui D."/>
            <person name="Di H."/>
            <person name="Bin L."/>
        </authorList>
    </citation>
    <scope>NUCLEOTIDE SEQUENCE [LARGE SCALE GENOMIC DNA]</scope>
    <source>
        <strain evidence="6 7">PCM_1194</strain>
    </source>
</reference>
<evidence type="ECO:0000313" key="7">
    <source>
        <dbReference type="Proteomes" id="UP000293380"/>
    </source>
</evidence>
<dbReference type="InterPro" id="IPR012570">
    <property type="entry name" value="Leu_leader"/>
</dbReference>
<dbReference type="GO" id="GO:0009098">
    <property type="term" value="P:L-leucine biosynthetic process"/>
    <property type="evidence" value="ECO:0007669"/>
    <property type="project" value="InterPro"/>
</dbReference>
<comment type="caution">
    <text evidence="6">The sequence shown here is derived from an EMBL/GenBank/DDBJ whole genome shotgun (WGS) entry which is preliminary data.</text>
</comment>
<evidence type="ECO:0000256" key="1">
    <source>
        <dbReference type="ARBA" id="ARBA00003193"/>
    </source>
</evidence>
<dbReference type="Pfam" id="PF08054">
    <property type="entry name" value="Leu_leader"/>
    <property type="match status" value="1"/>
</dbReference>
<dbReference type="AlphaFoldDB" id="A0A4Q9EFE4"/>
<keyword evidence="4" id="KW-0100">Branched-chain amino acid biosynthesis</keyword>